<dbReference type="Pfam" id="PF01966">
    <property type="entry name" value="HD"/>
    <property type="match status" value="1"/>
</dbReference>
<dbReference type="InterPro" id="IPR006674">
    <property type="entry name" value="HD_domain"/>
</dbReference>
<dbReference type="AlphaFoldDB" id="A0A9D1XKI3"/>
<dbReference type="NCBIfam" id="TIGR00277">
    <property type="entry name" value="HDIG"/>
    <property type="match status" value="1"/>
</dbReference>
<protein>
    <submittedName>
        <fullName evidence="2">HD domain-containing protein</fullName>
    </submittedName>
</protein>
<reference evidence="2" key="1">
    <citation type="journal article" date="2021" name="PeerJ">
        <title>Extensive microbial diversity within the chicken gut microbiome revealed by metagenomics and culture.</title>
        <authorList>
            <person name="Gilroy R."/>
            <person name="Ravi A."/>
            <person name="Getino M."/>
            <person name="Pursley I."/>
            <person name="Horton D.L."/>
            <person name="Alikhan N.F."/>
            <person name="Baker D."/>
            <person name="Gharbi K."/>
            <person name="Hall N."/>
            <person name="Watson M."/>
            <person name="Adriaenssens E.M."/>
            <person name="Foster-Nyarko E."/>
            <person name="Jarju S."/>
            <person name="Secka A."/>
            <person name="Antonio M."/>
            <person name="Oren A."/>
            <person name="Chaudhuri R.R."/>
            <person name="La Ragione R."/>
            <person name="Hildebrand F."/>
            <person name="Pallen M.J."/>
        </authorList>
    </citation>
    <scope>NUCLEOTIDE SEQUENCE</scope>
    <source>
        <strain evidence="2">ChiGjej1B1-14440</strain>
    </source>
</reference>
<evidence type="ECO:0000313" key="3">
    <source>
        <dbReference type="Proteomes" id="UP000886724"/>
    </source>
</evidence>
<dbReference type="InterPro" id="IPR006675">
    <property type="entry name" value="HDIG_dom"/>
</dbReference>
<dbReference type="Proteomes" id="UP000886724">
    <property type="component" value="Unassembled WGS sequence"/>
</dbReference>
<comment type="caution">
    <text evidence="2">The sequence shown here is derived from an EMBL/GenBank/DDBJ whole genome shotgun (WGS) entry which is preliminary data.</text>
</comment>
<dbReference type="SUPFAM" id="SSF109604">
    <property type="entry name" value="HD-domain/PDEase-like"/>
    <property type="match status" value="1"/>
</dbReference>
<feature type="domain" description="HD" evidence="1">
    <location>
        <begin position="6"/>
        <end position="63"/>
    </location>
</feature>
<accession>A0A9D1XKI3</accession>
<evidence type="ECO:0000259" key="1">
    <source>
        <dbReference type="Pfam" id="PF01966"/>
    </source>
</evidence>
<dbReference type="EMBL" id="DXET01000066">
    <property type="protein sequence ID" value="HIX80851.1"/>
    <property type="molecule type" value="Genomic_DNA"/>
</dbReference>
<reference evidence="2" key="2">
    <citation type="submission" date="2021-04" db="EMBL/GenBank/DDBJ databases">
        <authorList>
            <person name="Gilroy R."/>
        </authorList>
    </citation>
    <scope>NUCLEOTIDE SEQUENCE</scope>
    <source>
        <strain evidence="2">ChiGjej1B1-14440</strain>
    </source>
</reference>
<dbReference type="Gene3D" id="1.10.3210.10">
    <property type="entry name" value="Hypothetical protein af1432"/>
    <property type="match status" value="1"/>
</dbReference>
<sequence>MKEQTLLATWGCLLHDLGKIVYRSGDSKENHSEAGYEKLKSSKLFNEKEDILDCLRYHHGQLLKYSKIETNSPACTRRSIIESGRN</sequence>
<name>A0A9D1XKI3_9FIRM</name>
<proteinExistence type="predicted"/>
<organism evidence="2 3">
    <name type="scientific">Candidatus Erysipelatoclostridium merdavium</name>
    <dbReference type="NCBI Taxonomy" id="2838566"/>
    <lineage>
        <taxon>Bacteria</taxon>
        <taxon>Bacillati</taxon>
        <taxon>Bacillota</taxon>
        <taxon>Erysipelotrichia</taxon>
        <taxon>Erysipelotrichales</taxon>
        <taxon>Erysipelotrichales incertae sedis</taxon>
    </lineage>
</organism>
<evidence type="ECO:0000313" key="2">
    <source>
        <dbReference type="EMBL" id="HIX80851.1"/>
    </source>
</evidence>
<gene>
    <name evidence="2" type="ORF">H9980_02625</name>
</gene>